<dbReference type="GO" id="GO:0004016">
    <property type="term" value="F:adenylate cyclase activity"/>
    <property type="evidence" value="ECO:0007669"/>
    <property type="project" value="UniProtKB-EC"/>
</dbReference>
<dbReference type="PROSITE" id="PS00452">
    <property type="entry name" value="GUANYLATE_CYCLASE_1"/>
    <property type="match status" value="1"/>
</dbReference>
<evidence type="ECO:0000259" key="3">
    <source>
        <dbReference type="PROSITE" id="PS50125"/>
    </source>
</evidence>
<evidence type="ECO:0000256" key="2">
    <source>
        <dbReference type="ARBA" id="ARBA00023239"/>
    </source>
</evidence>
<dbReference type="GO" id="GO:0008074">
    <property type="term" value="C:guanylate cyclase complex, soluble"/>
    <property type="evidence" value="ECO:0007669"/>
    <property type="project" value="TreeGrafter"/>
</dbReference>
<evidence type="ECO:0000256" key="1">
    <source>
        <dbReference type="ARBA" id="ARBA00022741"/>
    </source>
</evidence>
<comment type="caution">
    <text evidence="4">The sequence shown here is derived from an EMBL/GenBank/DDBJ whole genome shotgun (WGS) entry which is preliminary data.</text>
</comment>
<keyword evidence="2 4" id="KW-0456">Lyase</keyword>
<protein>
    <submittedName>
        <fullName evidence="4">Adenylate cyclase</fullName>
        <ecNumber evidence="4">4.6.1.1</ecNumber>
    </submittedName>
</protein>
<name>A0A645F4B4_9ZZZZ</name>
<gene>
    <name evidence="4" type="primary">cya</name>
    <name evidence="4" type="ORF">SDC9_156463</name>
</gene>
<dbReference type="InterPro" id="IPR001054">
    <property type="entry name" value="A/G_cyclase"/>
</dbReference>
<dbReference type="PANTHER" id="PTHR45655">
    <property type="entry name" value="GUANYLATE CYCLASE SOLUBLE SUBUNIT BETA-2"/>
    <property type="match status" value="1"/>
</dbReference>
<dbReference type="PROSITE" id="PS50125">
    <property type="entry name" value="GUANYLATE_CYCLASE_2"/>
    <property type="match status" value="1"/>
</dbReference>
<dbReference type="GO" id="GO:0070482">
    <property type="term" value="P:response to oxygen levels"/>
    <property type="evidence" value="ECO:0007669"/>
    <property type="project" value="TreeGrafter"/>
</dbReference>
<dbReference type="SUPFAM" id="SSF55073">
    <property type="entry name" value="Nucleotide cyclase"/>
    <property type="match status" value="1"/>
</dbReference>
<dbReference type="EMBL" id="VSSQ01055263">
    <property type="protein sequence ID" value="MPN09175.1"/>
    <property type="molecule type" value="Genomic_DNA"/>
</dbReference>
<dbReference type="Gene3D" id="3.30.70.1230">
    <property type="entry name" value="Nucleotide cyclase"/>
    <property type="match status" value="1"/>
</dbReference>
<dbReference type="GO" id="GO:0019934">
    <property type="term" value="P:cGMP-mediated signaling"/>
    <property type="evidence" value="ECO:0007669"/>
    <property type="project" value="TreeGrafter"/>
</dbReference>
<dbReference type="GO" id="GO:0004383">
    <property type="term" value="F:guanylate cyclase activity"/>
    <property type="evidence" value="ECO:0007669"/>
    <property type="project" value="TreeGrafter"/>
</dbReference>
<dbReference type="GO" id="GO:0000166">
    <property type="term" value="F:nucleotide binding"/>
    <property type="evidence" value="ECO:0007669"/>
    <property type="project" value="UniProtKB-KW"/>
</dbReference>
<sequence>MPAPDENHFANILRSALEARSYLEKRNASRDRQWRMRMGIHSGPVVGGIVGVEKYIYDVFGDTINTAARMEQHSDSMQINVSEETYMLAKSRFDFAPREPQEVKGKGVLKMYFLIGEKAPSA</sequence>
<feature type="domain" description="Guanylate cyclase" evidence="3">
    <location>
        <begin position="1"/>
        <end position="71"/>
    </location>
</feature>
<dbReference type="InterPro" id="IPR029787">
    <property type="entry name" value="Nucleotide_cyclase"/>
</dbReference>
<proteinExistence type="predicted"/>
<dbReference type="EC" id="4.6.1.1" evidence="4"/>
<dbReference type="PANTHER" id="PTHR45655:SF13">
    <property type="entry name" value="SOLUBLE GUANYLATE CYCLASE GCY-32-RELATED"/>
    <property type="match status" value="1"/>
</dbReference>
<reference evidence="4" key="1">
    <citation type="submission" date="2019-08" db="EMBL/GenBank/DDBJ databases">
        <authorList>
            <person name="Kucharzyk K."/>
            <person name="Murdoch R.W."/>
            <person name="Higgins S."/>
            <person name="Loffler F."/>
        </authorList>
    </citation>
    <scope>NUCLEOTIDE SEQUENCE</scope>
</reference>
<dbReference type="CDD" id="cd07302">
    <property type="entry name" value="CHD"/>
    <property type="match status" value="1"/>
</dbReference>
<dbReference type="AlphaFoldDB" id="A0A645F4B4"/>
<keyword evidence="1" id="KW-0547">Nucleotide-binding</keyword>
<dbReference type="Pfam" id="PF00211">
    <property type="entry name" value="Guanylate_cyc"/>
    <property type="match status" value="1"/>
</dbReference>
<accession>A0A645F4B4</accession>
<evidence type="ECO:0000313" key="4">
    <source>
        <dbReference type="EMBL" id="MPN09175.1"/>
    </source>
</evidence>
<dbReference type="InterPro" id="IPR018297">
    <property type="entry name" value="A/G_cyclase_CS"/>
</dbReference>
<organism evidence="4">
    <name type="scientific">bioreactor metagenome</name>
    <dbReference type="NCBI Taxonomy" id="1076179"/>
    <lineage>
        <taxon>unclassified sequences</taxon>
        <taxon>metagenomes</taxon>
        <taxon>ecological metagenomes</taxon>
    </lineage>
</organism>